<dbReference type="InterPro" id="IPR045749">
    <property type="entry name" value="DUF6090"/>
</dbReference>
<keyword evidence="1" id="KW-1133">Transmembrane helix</keyword>
<dbReference type="EMBL" id="QGGB01000009">
    <property type="protein sequence ID" value="PWN05500.1"/>
    <property type="molecule type" value="Genomic_DNA"/>
</dbReference>
<protein>
    <recommendedName>
        <fullName evidence="4">Four helix bundle sensory module for signal transduction</fullName>
    </recommendedName>
</protein>
<keyword evidence="3" id="KW-1185">Reference proteome</keyword>
<evidence type="ECO:0000256" key="1">
    <source>
        <dbReference type="SAM" id="Phobius"/>
    </source>
</evidence>
<sequence>MKPFFRKIRQKLISSGSISKYLLYATGEIALVMIGILLALQVNNWNEERKQSAAEETFMTGVKNDLSQDQQYINLIVESAEKKLALFDQLEDRAIELYQNDRQALDSLVMAYFNPPRTFYPIFGSYESAVSGNEISRFNNKEFMSAATRLYNSIYARLMDNAEEHDVRWFYNTKKYSRVRRTGNLPDMSREDLQVFLDDIYNYHIMLEYYKNLLLDANSEIEKILIIN</sequence>
<dbReference type="OrthoDB" id="821805at2"/>
<organism evidence="2 3">
    <name type="scientific">Rhodohalobacter mucosus</name>
    <dbReference type="NCBI Taxonomy" id="2079485"/>
    <lineage>
        <taxon>Bacteria</taxon>
        <taxon>Pseudomonadati</taxon>
        <taxon>Balneolota</taxon>
        <taxon>Balneolia</taxon>
        <taxon>Balneolales</taxon>
        <taxon>Balneolaceae</taxon>
        <taxon>Rhodohalobacter</taxon>
    </lineage>
</organism>
<keyword evidence="1" id="KW-0472">Membrane</keyword>
<dbReference type="AlphaFoldDB" id="A0A316TM75"/>
<evidence type="ECO:0000313" key="2">
    <source>
        <dbReference type="EMBL" id="PWN05500.1"/>
    </source>
</evidence>
<comment type="caution">
    <text evidence="2">The sequence shown here is derived from an EMBL/GenBank/DDBJ whole genome shotgun (WGS) entry which is preliminary data.</text>
</comment>
<name>A0A316TM75_9BACT</name>
<dbReference type="RefSeq" id="WP_109647529.1">
    <property type="nucleotide sequence ID" value="NZ_QGGB01000009.1"/>
</dbReference>
<reference evidence="2 3" key="1">
    <citation type="submission" date="2018-05" db="EMBL/GenBank/DDBJ databases">
        <title>Rhodohalobacter halophilus gen. nov., sp. nov., a moderately halophilic member of the family Balneolaceae.</title>
        <authorList>
            <person name="Liu Z.-W."/>
        </authorList>
    </citation>
    <scope>NUCLEOTIDE SEQUENCE [LARGE SCALE GENOMIC DNA]</scope>
    <source>
        <strain evidence="2 3">8A47</strain>
    </source>
</reference>
<feature type="transmembrane region" description="Helical" evidence="1">
    <location>
        <begin position="21"/>
        <end position="42"/>
    </location>
</feature>
<proteinExistence type="predicted"/>
<evidence type="ECO:0008006" key="4">
    <source>
        <dbReference type="Google" id="ProtNLM"/>
    </source>
</evidence>
<dbReference type="Pfam" id="PF19578">
    <property type="entry name" value="DUF6090"/>
    <property type="match status" value="1"/>
</dbReference>
<accession>A0A316TM75</accession>
<gene>
    <name evidence="2" type="ORF">DDZ15_12900</name>
</gene>
<evidence type="ECO:0000313" key="3">
    <source>
        <dbReference type="Proteomes" id="UP000245533"/>
    </source>
</evidence>
<keyword evidence="1" id="KW-0812">Transmembrane</keyword>
<dbReference type="Proteomes" id="UP000245533">
    <property type="component" value="Unassembled WGS sequence"/>
</dbReference>